<proteinExistence type="predicted"/>
<comment type="subcellular location">
    <subcellularLocation>
        <location evidence="1">Membrane</location>
    </subcellularLocation>
</comment>
<evidence type="ECO:0000256" key="4">
    <source>
        <dbReference type="ARBA" id="ARBA00022837"/>
    </source>
</evidence>
<keyword evidence="11" id="KW-1185">Reference proteome</keyword>
<dbReference type="PANTHER" id="PTHR24026:SF126">
    <property type="entry name" value="PROTOCADHERIN FAT 4"/>
    <property type="match status" value="1"/>
</dbReference>
<evidence type="ECO:0000313" key="11">
    <source>
        <dbReference type="Proteomes" id="UP000821853"/>
    </source>
</evidence>
<dbReference type="CDD" id="cd11304">
    <property type="entry name" value="Cadherin_repeat"/>
    <property type="match status" value="2"/>
</dbReference>
<keyword evidence="5" id="KW-1133">Transmembrane helix</keyword>
<dbReference type="SUPFAM" id="SSF49313">
    <property type="entry name" value="Cadherin-like"/>
    <property type="match status" value="2"/>
</dbReference>
<dbReference type="EMBL" id="JABSTR010000005">
    <property type="protein sequence ID" value="KAH9371017.1"/>
    <property type="molecule type" value="Genomic_DNA"/>
</dbReference>
<dbReference type="VEuPathDB" id="VectorBase:HLOH_059043"/>
<accession>A0A9J6G8H6</accession>
<keyword evidence="8" id="KW-0732">Signal</keyword>
<dbReference type="PROSITE" id="PS50268">
    <property type="entry name" value="CADHERIN_2"/>
    <property type="match status" value="1"/>
</dbReference>
<dbReference type="InterPro" id="IPR015919">
    <property type="entry name" value="Cadherin-like_sf"/>
</dbReference>
<dbReference type="GO" id="GO:0005886">
    <property type="term" value="C:plasma membrane"/>
    <property type="evidence" value="ECO:0007669"/>
    <property type="project" value="UniProtKB-SubCell"/>
</dbReference>
<dbReference type="GO" id="GO:0005509">
    <property type="term" value="F:calcium ion binding"/>
    <property type="evidence" value="ECO:0007669"/>
    <property type="project" value="UniProtKB-UniRule"/>
</dbReference>
<evidence type="ECO:0000256" key="1">
    <source>
        <dbReference type="ARBA" id="ARBA00004370"/>
    </source>
</evidence>
<comment type="caution">
    <text evidence="10">The sequence shown here is derived from an EMBL/GenBank/DDBJ whole genome shotgun (WGS) entry which is preliminary data.</text>
</comment>
<evidence type="ECO:0000259" key="9">
    <source>
        <dbReference type="PROSITE" id="PS50268"/>
    </source>
</evidence>
<evidence type="ECO:0000256" key="3">
    <source>
        <dbReference type="ARBA" id="ARBA00022737"/>
    </source>
</evidence>
<dbReference type="PRINTS" id="PR00205">
    <property type="entry name" value="CADHERIN"/>
</dbReference>
<dbReference type="PROSITE" id="PS00232">
    <property type="entry name" value="CADHERIN_1"/>
    <property type="match status" value="1"/>
</dbReference>
<evidence type="ECO:0000256" key="2">
    <source>
        <dbReference type="ARBA" id="ARBA00022692"/>
    </source>
</evidence>
<organism evidence="10 11">
    <name type="scientific">Haemaphysalis longicornis</name>
    <name type="common">Bush tick</name>
    <dbReference type="NCBI Taxonomy" id="44386"/>
    <lineage>
        <taxon>Eukaryota</taxon>
        <taxon>Metazoa</taxon>
        <taxon>Ecdysozoa</taxon>
        <taxon>Arthropoda</taxon>
        <taxon>Chelicerata</taxon>
        <taxon>Arachnida</taxon>
        <taxon>Acari</taxon>
        <taxon>Parasitiformes</taxon>
        <taxon>Ixodida</taxon>
        <taxon>Ixodoidea</taxon>
        <taxon>Ixodidae</taxon>
        <taxon>Haemaphysalinae</taxon>
        <taxon>Haemaphysalis</taxon>
    </lineage>
</organism>
<feature type="chain" id="PRO_5039916183" description="Cadherin domain-containing protein" evidence="8">
    <location>
        <begin position="16"/>
        <end position="209"/>
    </location>
</feature>
<dbReference type="Pfam" id="PF00028">
    <property type="entry name" value="Cadherin"/>
    <property type="match status" value="1"/>
</dbReference>
<feature type="signal peptide" evidence="8">
    <location>
        <begin position="1"/>
        <end position="15"/>
    </location>
</feature>
<name>A0A9J6G8H6_HAELO</name>
<evidence type="ECO:0000256" key="7">
    <source>
        <dbReference type="PROSITE-ProRule" id="PRU00043"/>
    </source>
</evidence>
<dbReference type="Gene3D" id="2.60.40.60">
    <property type="entry name" value="Cadherins"/>
    <property type="match status" value="2"/>
</dbReference>
<dbReference type="SMART" id="SM00112">
    <property type="entry name" value="CA"/>
    <property type="match status" value="1"/>
</dbReference>
<evidence type="ECO:0000256" key="6">
    <source>
        <dbReference type="ARBA" id="ARBA00023136"/>
    </source>
</evidence>
<keyword evidence="2" id="KW-0812">Transmembrane</keyword>
<keyword evidence="4 7" id="KW-0106">Calcium</keyword>
<dbReference type="InterPro" id="IPR020894">
    <property type="entry name" value="Cadherin_CS"/>
</dbReference>
<evidence type="ECO:0000256" key="8">
    <source>
        <dbReference type="SAM" id="SignalP"/>
    </source>
</evidence>
<keyword evidence="6" id="KW-0472">Membrane</keyword>
<dbReference type="AlphaFoldDB" id="A0A9J6G8H6"/>
<dbReference type="OrthoDB" id="6250271at2759"/>
<reference evidence="10 11" key="1">
    <citation type="journal article" date="2020" name="Cell">
        <title>Large-Scale Comparative Analyses of Tick Genomes Elucidate Their Genetic Diversity and Vector Capacities.</title>
        <authorList>
            <consortium name="Tick Genome and Microbiome Consortium (TIGMIC)"/>
            <person name="Jia N."/>
            <person name="Wang J."/>
            <person name="Shi W."/>
            <person name="Du L."/>
            <person name="Sun Y."/>
            <person name="Zhan W."/>
            <person name="Jiang J.F."/>
            <person name="Wang Q."/>
            <person name="Zhang B."/>
            <person name="Ji P."/>
            <person name="Bell-Sakyi L."/>
            <person name="Cui X.M."/>
            <person name="Yuan T.T."/>
            <person name="Jiang B.G."/>
            <person name="Yang W.F."/>
            <person name="Lam T.T."/>
            <person name="Chang Q.C."/>
            <person name="Ding S.J."/>
            <person name="Wang X.J."/>
            <person name="Zhu J.G."/>
            <person name="Ruan X.D."/>
            <person name="Zhao L."/>
            <person name="Wei J.T."/>
            <person name="Ye R.Z."/>
            <person name="Que T.C."/>
            <person name="Du C.H."/>
            <person name="Zhou Y.H."/>
            <person name="Cheng J.X."/>
            <person name="Dai P.F."/>
            <person name="Guo W.B."/>
            <person name="Han X.H."/>
            <person name="Huang E.J."/>
            <person name="Li L.F."/>
            <person name="Wei W."/>
            <person name="Gao Y.C."/>
            <person name="Liu J.Z."/>
            <person name="Shao H.Z."/>
            <person name="Wang X."/>
            <person name="Wang C.C."/>
            <person name="Yang T.C."/>
            <person name="Huo Q.B."/>
            <person name="Li W."/>
            <person name="Chen H.Y."/>
            <person name="Chen S.E."/>
            <person name="Zhou L.G."/>
            <person name="Ni X.B."/>
            <person name="Tian J.H."/>
            <person name="Sheng Y."/>
            <person name="Liu T."/>
            <person name="Pan Y.S."/>
            <person name="Xia L.Y."/>
            <person name="Li J."/>
            <person name="Zhao F."/>
            <person name="Cao W.C."/>
        </authorList>
    </citation>
    <scope>NUCLEOTIDE SEQUENCE [LARGE SCALE GENOMIC DNA]</scope>
    <source>
        <strain evidence="10">HaeL-2018</strain>
    </source>
</reference>
<dbReference type="Proteomes" id="UP000821853">
    <property type="component" value="Chromosome 3"/>
</dbReference>
<protein>
    <recommendedName>
        <fullName evidence="9">Cadherin domain-containing protein</fullName>
    </recommendedName>
</protein>
<keyword evidence="3" id="KW-0677">Repeat</keyword>
<dbReference type="GO" id="GO:0007156">
    <property type="term" value="P:homophilic cell adhesion via plasma membrane adhesion molecules"/>
    <property type="evidence" value="ECO:0007669"/>
    <property type="project" value="InterPro"/>
</dbReference>
<feature type="domain" description="Cadherin" evidence="9">
    <location>
        <begin position="19"/>
        <end position="120"/>
    </location>
</feature>
<gene>
    <name evidence="10" type="ORF">HPB48_017006</name>
</gene>
<dbReference type="InterPro" id="IPR002126">
    <property type="entry name" value="Cadherin-like_dom"/>
</dbReference>
<sequence>MDFFFFLLQCHITLDAPPSQDEYEARVLESTPPGQALLMLQTTRSAGDKGAIRFELMDDGSGDTAPFAVHASGELILVQSLDYETKRFYTMQVLATDGKHNDVTRVNVTVLDVNDNDPQFSQPRYSFVFNDPDAVHQGALVGQIHASDADVGESVQLAIDGPWARLFTINNRGEVCTRAPHRTVRFRSLLGTISVPCCNVAPSLFALFV</sequence>
<evidence type="ECO:0000256" key="5">
    <source>
        <dbReference type="ARBA" id="ARBA00022989"/>
    </source>
</evidence>
<evidence type="ECO:0000313" key="10">
    <source>
        <dbReference type="EMBL" id="KAH9371017.1"/>
    </source>
</evidence>
<dbReference type="PANTHER" id="PTHR24026">
    <property type="entry name" value="FAT ATYPICAL CADHERIN-RELATED"/>
    <property type="match status" value="1"/>
</dbReference>